<feature type="compositionally biased region" description="Basic and acidic residues" evidence="1">
    <location>
        <begin position="268"/>
        <end position="284"/>
    </location>
</feature>
<evidence type="ECO:0000313" key="2">
    <source>
        <dbReference type="EMBL" id="KAF3486559.1"/>
    </source>
</evidence>
<gene>
    <name evidence="2" type="ORF">F2Q69_00053105</name>
</gene>
<feature type="region of interest" description="Disordered" evidence="1">
    <location>
        <begin position="221"/>
        <end position="384"/>
    </location>
</feature>
<dbReference type="AlphaFoldDB" id="A0A8S9MYV8"/>
<feature type="compositionally biased region" description="Polar residues" evidence="1">
    <location>
        <begin position="1"/>
        <end position="15"/>
    </location>
</feature>
<comment type="caution">
    <text evidence="2">The sequence shown here is derived from an EMBL/GenBank/DDBJ whole genome shotgun (WGS) entry which is preliminary data.</text>
</comment>
<sequence length="384" mass="43037">MRFQRLDQNINNEKNLQLEPPRGANENRTKRPRSPPNDRNVQSNLPLRFRMEEGREKKRQRHAHHGLKDHPTRIMESRKRVLIIVTPVNRVEMLDDENLNGLEAGEIPRQEDAEQMERRRLKGKGIATATPTSKEKDRQARNSFITLAPLSIREPDERIQSTVARYVAPEPRKSPPCVEANKDLNDMEIDKVVEAALEAMVLTKDDLENLEKSVKEFEGLEMDDEMIDKDDPLGETLGMDAEQIDALTQLSPVHAEDQEEPQDGMNKSTDRKRSNVTTSRKDKTAAQSFDTEITVPAQDPKPKGVLKRRVLKSPDAKGSKASKKLNAARGRSSPKGKPGTKAGKPLAQSSRAIPRHEVFPSVSSKNSLSLSGSVVSQKPPGKII</sequence>
<organism evidence="2 3">
    <name type="scientific">Brassica cretica</name>
    <name type="common">Mustard</name>
    <dbReference type="NCBI Taxonomy" id="69181"/>
    <lineage>
        <taxon>Eukaryota</taxon>
        <taxon>Viridiplantae</taxon>
        <taxon>Streptophyta</taxon>
        <taxon>Embryophyta</taxon>
        <taxon>Tracheophyta</taxon>
        <taxon>Spermatophyta</taxon>
        <taxon>Magnoliopsida</taxon>
        <taxon>eudicotyledons</taxon>
        <taxon>Gunneridae</taxon>
        <taxon>Pentapetalae</taxon>
        <taxon>rosids</taxon>
        <taxon>malvids</taxon>
        <taxon>Brassicales</taxon>
        <taxon>Brassicaceae</taxon>
        <taxon>Brassiceae</taxon>
        <taxon>Brassica</taxon>
    </lineage>
</organism>
<protein>
    <submittedName>
        <fullName evidence="2">Uncharacterized protein</fullName>
    </submittedName>
</protein>
<evidence type="ECO:0000313" key="3">
    <source>
        <dbReference type="Proteomes" id="UP000712600"/>
    </source>
</evidence>
<evidence type="ECO:0000256" key="1">
    <source>
        <dbReference type="SAM" id="MobiDB-lite"/>
    </source>
</evidence>
<reference evidence="2" key="1">
    <citation type="submission" date="2019-12" db="EMBL/GenBank/DDBJ databases">
        <title>Genome sequencing and annotation of Brassica cretica.</title>
        <authorList>
            <person name="Studholme D.J."/>
            <person name="Sarris P."/>
        </authorList>
    </citation>
    <scope>NUCLEOTIDE SEQUENCE</scope>
    <source>
        <strain evidence="2">PFS-109/04</strain>
        <tissue evidence="2">Leaf</tissue>
    </source>
</reference>
<feature type="region of interest" description="Disordered" evidence="1">
    <location>
        <begin position="1"/>
        <end position="49"/>
    </location>
</feature>
<feature type="compositionally biased region" description="Low complexity" evidence="1">
    <location>
        <begin position="361"/>
        <end position="376"/>
    </location>
</feature>
<feature type="compositionally biased region" description="Low complexity" evidence="1">
    <location>
        <begin position="335"/>
        <end position="345"/>
    </location>
</feature>
<name>A0A8S9MYV8_BRACR</name>
<dbReference type="EMBL" id="QGKX02002183">
    <property type="protein sequence ID" value="KAF3486559.1"/>
    <property type="molecule type" value="Genomic_DNA"/>
</dbReference>
<accession>A0A8S9MYV8</accession>
<dbReference type="Proteomes" id="UP000712600">
    <property type="component" value="Unassembled WGS sequence"/>
</dbReference>
<proteinExistence type="predicted"/>